<dbReference type="Gene3D" id="3.20.20.190">
    <property type="entry name" value="Phosphatidylinositol (PI) phosphodiesterase"/>
    <property type="match status" value="1"/>
</dbReference>
<keyword evidence="3" id="KW-1185">Reference proteome</keyword>
<dbReference type="PANTHER" id="PTHR46211:SF1">
    <property type="entry name" value="GLYCEROPHOSPHODIESTER PHOSPHODIESTERASE, CYTOPLASMIC"/>
    <property type="match status" value="1"/>
</dbReference>
<organism evidence="2 3">
    <name type="scientific">Microbulbifer variabilis</name>
    <dbReference type="NCBI Taxonomy" id="266805"/>
    <lineage>
        <taxon>Bacteria</taxon>
        <taxon>Pseudomonadati</taxon>
        <taxon>Pseudomonadota</taxon>
        <taxon>Gammaproteobacteria</taxon>
        <taxon>Cellvibrionales</taxon>
        <taxon>Microbulbiferaceae</taxon>
        <taxon>Microbulbifer</taxon>
    </lineage>
</organism>
<reference evidence="2" key="1">
    <citation type="submission" date="2022-02" db="EMBL/GenBank/DDBJ databases">
        <title>Coral-associated bacteria.</title>
        <authorList>
            <person name="Tang K."/>
            <person name="Wang X."/>
        </authorList>
    </citation>
    <scope>NUCLEOTIDE SEQUENCE</scope>
    <source>
        <strain evidence="2">SCSIO 43006</strain>
    </source>
</reference>
<dbReference type="PROSITE" id="PS51704">
    <property type="entry name" value="GP_PDE"/>
    <property type="match status" value="1"/>
</dbReference>
<dbReference type="RefSeq" id="WP_252085513.1">
    <property type="nucleotide sequence ID" value="NZ_CP092418.1"/>
</dbReference>
<dbReference type="Proteomes" id="UP001055658">
    <property type="component" value="Chromosome"/>
</dbReference>
<dbReference type="EMBL" id="CP092418">
    <property type="protein sequence ID" value="USD23167.1"/>
    <property type="molecule type" value="Genomic_DNA"/>
</dbReference>
<accession>A0ABY4VFW3</accession>
<dbReference type="SUPFAM" id="SSF51695">
    <property type="entry name" value="PLC-like phosphodiesterases"/>
    <property type="match status" value="1"/>
</dbReference>
<gene>
    <name evidence="2" type="ORF">MJO52_08525</name>
</gene>
<dbReference type="CDD" id="cd08556">
    <property type="entry name" value="GDPD"/>
    <property type="match status" value="1"/>
</dbReference>
<evidence type="ECO:0000313" key="2">
    <source>
        <dbReference type="EMBL" id="USD23167.1"/>
    </source>
</evidence>
<sequence>MALGTLFCFAHRGYQGLFSENTLQAIGEALDLKVGGVEIDIWNIGGQLLVTHDRRLGRLQPGNTIITDMQPETLRAMPLPCGSKIPTLQEVLDLIGDKAQLNIELKGPNCATLLAQEIRTFVTDSGATFDQYIVSSFDQLQLYECLRLLPEVRRGVIIVGVPLDLAACTAPLKAYSLHTALDFLHKDLLNDAKYRGLKNYIFTVNNPDDLALLASQGADGVFTDRPQMVLDFNKKIMGA</sequence>
<dbReference type="PANTHER" id="PTHR46211">
    <property type="entry name" value="GLYCEROPHOSPHORYL DIESTER PHOSPHODIESTERASE"/>
    <property type="match status" value="1"/>
</dbReference>
<feature type="domain" description="GP-PDE" evidence="1">
    <location>
        <begin position="6"/>
        <end position="233"/>
    </location>
</feature>
<evidence type="ECO:0000313" key="3">
    <source>
        <dbReference type="Proteomes" id="UP001055658"/>
    </source>
</evidence>
<dbReference type="InterPro" id="IPR030395">
    <property type="entry name" value="GP_PDE_dom"/>
</dbReference>
<dbReference type="Pfam" id="PF03009">
    <property type="entry name" value="GDPD"/>
    <property type="match status" value="1"/>
</dbReference>
<protein>
    <submittedName>
        <fullName evidence="2">Glycerophosphodiester phosphodiesterase</fullName>
    </submittedName>
</protein>
<name>A0ABY4VFW3_9GAMM</name>
<evidence type="ECO:0000259" key="1">
    <source>
        <dbReference type="PROSITE" id="PS51704"/>
    </source>
</evidence>
<proteinExistence type="predicted"/>
<dbReference type="InterPro" id="IPR017946">
    <property type="entry name" value="PLC-like_Pdiesterase_TIM-brl"/>
</dbReference>